<feature type="coiled-coil region" evidence="1">
    <location>
        <begin position="139"/>
        <end position="187"/>
    </location>
</feature>
<feature type="region of interest" description="Disordered" evidence="2">
    <location>
        <begin position="525"/>
        <end position="554"/>
    </location>
</feature>
<name>A0AAE0GAF5_9CHLO</name>
<feature type="coiled-coil region" evidence="1">
    <location>
        <begin position="218"/>
        <end position="245"/>
    </location>
</feature>
<proteinExistence type="predicted"/>
<gene>
    <name evidence="3" type="ORF">CYMTET_17390</name>
</gene>
<feature type="compositionally biased region" description="Acidic residues" evidence="2">
    <location>
        <begin position="730"/>
        <end position="750"/>
    </location>
</feature>
<dbReference type="EMBL" id="LGRX02007742">
    <property type="protein sequence ID" value="KAK3274423.1"/>
    <property type="molecule type" value="Genomic_DNA"/>
</dbReference>
<keyword evidence="4" id="KW-1185">Reference proteome</keyword>
<feature type="compositionally biased region" description="Basic and acidic residues" evidence="2">
    <location>
        <begin position="37"/>
        <end position="47"/>
    </location>
</feature>
<feature type="compositionally biased region" description="Low complexity" evidence="2">
    <location>
        <begin position="688"/>
        <end position="725"/>
    </location>
</feature>
<feature type="coiled-coil region" evidence="1">
    <location>
        <begin position="489"/>
        <end position="523"/>
    </location>
</feature>
<comment type="caution">
    <text evidence="3">The sequence shown here is derived from an EMBL/GenBank/DDBJ whole genome shotgun (WGS) entry which is preliminary data.</text>
</comment>
<feature type="coiled-coil region" evidence="1">
    <location>
        <begin position="367"/>
        <end position="458"/>
    </location>
</feature>
<feature type="compositionally biased region" description="Acidic residues" evidence="2">
    <location>
        <begin position="794"/>
        <end position="805"/>
    </location>
</feature>
<dbReference type="AlphaFoldDB" id="A0AAE0GAF5"/>
<feature type="compositionally biased region" description="Pro residues" evidence="2">
    <location>
        <begin position="659"/>
        <end position="673"/>
    </location>
</feature>
<feature type="compositionally biased region" description="Acidic residues" evidence="2">
    <location>
        <begin position="759"/>
        <end position="773"/>
    </location>
</feature>
<feature type="compositionally biased region" description="Low complexity" evidence="2">
    <location>
        <begin position="297"/>
        <end position="312"/>
    </location>
</feature>
<evidence type="ECO:0008006" key="5">
    <source>
        <dbReference type="Google" id="ProtNLM"/>
    </source>
</evidence>
<sequence length="805" mass="86445">MERQRYLRTVNEDTEDNGLHSAAHRYSNSEDDGQEEPDARQEYEPPSRRTSARRPASATSRTPVVSRPVSAPKERPTSAPSKTSRKSGGVNLSSVPQNAWSGGARSAAGSKSPYNPTAAYTAPRKKLSVNVSSLLHRDKEALAEEVVSLRRKLHDIEDVHLRTCTENRRITTDLQRTEQMLSQLEAEHSACSRGFDQLIPGSKNSVHVADGPSNASLVRKLKSALKDQKSLNADLEAELMRVKSSSRATRVSELEAEKLTYLAETKRLTKLLSRKQHAASPEKGAVVFDDEEPPPTARSSASPQASPRVPAAEQSTEQIYKAPQVLVSHVDTGRSVTKVSKSGMETKELKRRIKEMDKSHRALHDQAAGMRAHLEEVENKLARAQASVAANKTASAKAKMAQAQVTQLQEEVKGLQGELAYIQKHPPVPTTSGKDKEMQELRDRQERLEQQRHALKAALKARDEDVLKLQQEVENAGAKPSTAADPKIVEKHRQAVLHMREELALQEEELMHCRNQVRRIRRERSLPVHQPAVPPSQAPGLAQQPTAVPPPFALGAAPPPCQSTHSIPRFFHCHACHSSPDPAPALAAPPTSSAFGGSTFMSSMGKPLLSSTTPSLLSNPSTSLLSGTSSTAATPPSPPAPSSPRRTQLHLPATTCQLFPPPPTSTPPLPEVSPEPAAQPAASPPAPEAEAAAPDLPEAAPAAASGEPKSSVPLSPEASALPPSAHDAPDGDLDGDLDEDDLGMDDDLLDGDLGPEPQFEGEDTDPLDAEPEPALDTGDLSGGEGSFIGSDEGSLPDELDMSDMM</sequence>
<feature type="region of interest" description="Disordered" evidence="2">
    <location>
        <begin position="1"/>
        <end position="119"/>
    </location>
</feature>
<feature type="compositionally biased region" description="Low complexity" evidence="2">
    <location>
        <begin position="53"/>
        <end position="63"/>
    </location>
</feature>
<accession>A0AAE0GAF5</accession>
<feature type="region of interest" description="Disordered" evidence="2">
    <location>
        <begin position="273"/>
        <end position="315"/>
    </location>
</feature>
<feature type="compositionally biased region" description="Polar residues" evidence="2">
    <location>
        <begin position="90"/>
        <end position="100"/>
    </location>
</feature>
<dbReference type="Proteomes" id="UP001190700">
    <property type="component" value="Unassembled WGS sequence"/>
</dbReference>
<feature type="compositionally biased region" description="Low complexity" evidence="2">
    <location>
        <begin position="609"/>
        <end position="634"/>
    </location>
</feature>
<evidence type="ECO:0000313" key="4">
    <source>
        <dbReference type="Proteomes" id="UP001190700"/>
    </source>
</evidence>
<reference evidence="3 4" key="1">
    <citation type="journal article" date="2015" name="Genome Biol. Evol.">
        <title>Comparative Genomics of a Bacterivorous Green Alga Reveals Evolutionary Causalities and Consequences of Phago-Mixotrophic Mode of Nutrition.</title>
        <authorList>
            <person name="Burns J.A."/>
            <person name="Paasch A."/>
            <person name="Narechania A."/>
            <person name="Kim E."/>
        </authorList>
    </citation>
    <scope>NUCLEOTIDE SEQUENCE [LARGE SCALE GENOMIC DNA]</scope>
    <source>
        <strain evidence="3 4">PLY_AMNH</strain>
    </source>
</reference>
<feature type="compositionally biased region" description="Low complexity" evidence="2">
    <location>
        <begin position="101"/>
        <end position="110"/>
    </location>
</feature>
<keyword evidence="1" id="KW-0175">Coiled coil</keyword>
<evidence type="ECO:0000256" key="1">
    <source>
        <dbReference type="SAM" id="Coils"/>
    </source>
</evidence>
<organism evidence="3 4">
    <name type="scientific">Cymbomonas tetramitiformis</name>
    <dbReference type="NCBI Taxonomy" id="36881"/>
    <lineage>
        <taxon>Eukaryota</taxon>
        <taxon>Viridiplantae</taxon>
        <taxon>Chlorophyta</taxon>
        <taxon>Pyramimonadophyceae</taxon>
        <taxon>Pyramimonadales</taxon>
        <taxon>Pyramimonadaceae</taxon>
        <taxon>Cymbomonas</taxon>
    </lineage>
</organism>
<feature type="region of interest" description="Disordered" evidence="2">
    <location>
        <begin position="609"/>
        <end position="805"/>
    </location>
</feature>
<evidence type="ECO:0000313" key="3">
    <source>
        <dbReference type="EMBL" id="KAK3274423.1"/>
    </source>
</evidence>
<protein>
    <recommendedName>
        <fullName evidence="5">Lebercilin domain-containing protein</fullName>
    </recommendedName>
</protein>
<evidence type="ECO:0000256" key="2">
    <source>
        <dbReference type="SAM" id="MobiDB-lite"/>
    </source>
</evidence>